<evidence type="ECO:0000313" key="2">
    <source>
        <dbReference type="EMBL" id="TVT56769.1"/>
    </source>
</evidence>
<dbReference type="Proteomes" id="UP000317355">
    <property type="component" value="Unassembled WGS sequence"/>
</dbReference>
<protein>
    <submittedName>
        <fullName evidence="2">Helix-turn-helix transcriptional regulator</fullName>
    </submittedName>
</protein>
<gene>
    <name evidence="2" type="ORF">FHK82_06620</name>
</gene>
<comment type="caution">
    <text evidence="2">The sequence shown here is derived from an EMBL/GenBank/DDBJ whole genome shotgun (WGS) entry which is preliminary data.</text>
</comment>
<dbReference type="Pfam" id="PF13443">
    <property type="entry name" value="HTH_26"/>
    <property type="match status" value="1"/>
</dbReference>
<dbReference type="EMBL" id="VMRY01000018">
    <property type="protein sequence ID" value="TVT56769.1"/>
    <property type="molecule type" value="Genomic_DNA"/>
</dbReference>
<feature type="domain" description="HTH cro/C1-type" evidence="1">
    <location>
        <begin position="11"/>
        <end position="64"/>
    </location>
</feature>
<name>A0A558D6Y1_9GAMM</name>
<dbReference type="SUPFAM" id="SSF47413">
    <property type="entry name" value="lambda repressor-like DNA-binding domains"/>
    <property type="match status" value="1"/>
</dbReference>
<dbReference type="PROSITE" id="PS50943">
    <property type="entry name" value="HTH_CROC1"/>
    <property type="match status" value="1"/>
</dbReference>
<dbReference type="InterPro" id="IPR010982">
    <property type="entry name" value="Lambda_DNA-bd_dom_sf"/>
</dbReference>
<accession>A0A558D6Y1</accession>
<proteinExistence type="predicted"/>
<evidence type="ECO:0000313" key="3">
    <source>
        <dbReference type="Proteomes" id="UP000317355"/>
    </source>
</evidence>
<organism evidence="2 3">
    <name type="scientific">Sedimenticola thiotaurini</name>
    <dbReference type="NCBI Taxonomy" id="1543721"/>
    <lineage>
        <taxon>Bacteria</taxon>
        <taxon>Pseudomonadati</taxon>
        <taxon>Pseudomonadota</taxon>
        <taxon>Gammaproteobacteria</taxon>
        <taxon>Chromatiales</taxon>
        <taxon>Sedimenticolaceae</taxon>
        <taxon>Sedimenticola</taxon>
    </lineage>
</organism>
<dbReference type="GO" id="GO:0003677">
    <property type="term" value="F:DNA binding"/>
    <property type="evidence" value="ECO:0007669"/>
    <property type="project" value="InterPro"/>
</dbReference>
<dbReference type="InterPro" id="IPR001387">
    <property type="entry name" value="Cro/C1-type_HTH"/>
</dbReference>
<sequence>MPQTNQLIDTLKKTLKAHGKTYADVSIHLELSEASVKRLFSDKSFSLQRLDQICQLIDLEISDLVKLMESEARSPITSLTVEQERELAADVELLLIAVCVLNHWSYEEIIDYYNIAETRCIQYLAKLDRLKLIELLPKNRIKLRVATNFKWMEDGPIQRFYKDKLEADFFSSRFVKEHERLIVINGMLAASSNAVFQRKLEQLVREFDELNQDDAQLPFEQRFGTTVVLAVRRWQYGLFESLRKRKA</sequence>
<dbReference type="AlphaFoldDB" id="A0A558D6Y1"/>
<reference evidence="2 3" key="1">
    <citation type="submission" date="2019-07" db="EMBL/GenBank/DDBJ databases">
        <title>The pathways for chlorine oxyanion respiration interact through the shared metabolite chlorate.</title>
        <authorList>
            <person name="Barnum T.P."/>
            <person name="Cheng Y."/>
            <person name="Hill K.A."/>
            <person name="Lucas L.N."/>
            <person name="Carlson H.K."/>
            <person name="Coates J.D."/>
        </authorList>
    </citation>
    <scope>NUCLEOTIDE SEQUENCE [LARGE SCALE GENOMIC DNA]</scope>
    <source>
        <strain evidence="2">BK-3</strain>
    </source>
</reference>
<evidence type="ECO:0000259" key="1">
    <source>
        <dbReference type="PROSITE" id="PS50943"/>
    </source>
</evidence>